<dbReference type="GO" id="GO:0051536">
    <property type="term" value="F:iron-sulfur cluster binding"/>
    <property type="evidence" value="ECO:0007669"/>
    <property type="project" value="UniProtKB-KW"/>
</dbReference>
<dbReference type="EMBL" id="JADIMT010000087">
    <property type="protein sequence ID" value="MBO8436784.1"/>
    <property type="molecule type" value="Genomic_DNA"/>
</dbReference>
<dbReference type="AlphaFoldDB" id="A0A9D9E479"/>
<dbReference type="Gene3D" id="3.20.20.100">
    <property type="entry name" value="NADP-dependent oxidoreductase domain"/>
    <property type="match status" value="1"/>
</dbReference>
<gene>
    <name evidence="5" type="ORF">IAA97_07400</name>
</gene>
<dbReference type="Gene3D" id="3.30.70.20">
    <property type="match status" value="1"/>
</dbReference>
<dbReference type="PANTHER" id="PTHR43312">
    <property type="entry name" value="D-THREO-ALDOSE 1-DEHYDROGENASE"/>
    <property type="match status" value="1"/>
</dbReference>
<dbReference type="PROSITE" id="PS51379">
    <property type="entry name" value="4FE4S_FER_2"/>
    <property type="match status" value="1"/>
</dbReference>
<dbReference type="SUPFAM" id="SSF46548">
    <property type="entry name" value="alpha-helical ferredoxin"/>
    <property type="match status" value="1"/>
</dbReference>
<evidence type="ECO:0000313" key="6">
    <source>
        <dbReference type="Proteomes" id="UP000823615"/>
    </source>
</evidence>
<evidence type="ECO:0000256" key="1">
    <source>
        <dbReference type="ARBA" id="ARBA00022723"/>
    </source>
</evidence>
<dbReference type="Pfam" id="PF13187">
    <property type="entry name" value="Fer4_9"/>
    <property type="match status" value="1"/>
</dbReference>
<accession>A0A9D9E479</accession>
<evidence type="ECO:0000259" key="4">
    <source>
        <dbReference type="PROSITE" id="PS51379"/>
    </source>
</evidence>
<dbReference type="Proteomes" id="UP000823615">
    <property type="component" value="Unassembled WGS sequence"/>
</dbReference>
<organism evidence="5 6">
    <name type="scientific">Candidatus Ornithospirochaeta stercoripullorum</name>
    <dbReference type="NCBI Taxonomy" id="2840899"/>
    <lineage>
        <taxon>Bacteria</taxon>
        <taxon>Pseudomonadati</taxon>
        <taxon>Spirochaetota</taxon>
        <taxon>Spirochaetia</taxon>
        <taxon>Spirochaetales</taxon>
        <taxon>Spirochaetaceae</taxon>
        <taxon>Spirochaetaceae incertae sedis</taxon>
        <taxon>Candidatus Ornithospirochaeta</taxon>
    </lineage>
</organism>
<dbReference type="PROSITE" id="PS00198">
    <property type="entry name" value="4FE4S_FER_1"/>
    <property type="match status" value="2"/>
</dbReference>
<dbReference type="CDD" id="cd19096">
    <property type="entry name" value="AKR_Fe-S_oxidoreductase"/>
    <property type="match status" value="1"/>
</dbReference>
<evidence type="ECO:0000313" key="5">
    <source>
        <dbReference type="EMBL" id="MBO8436784.1"/>
    </source>
</evidence>
<dbReference type="InterPro" id="IPR020471">
    <property type="entry name" value="AKR"/>
</dbReference>
<dbReference type="Pfam" id="PF00248">
    <property type="entry name" value="Aldo_ket_red"/>
    <property type="match status" value="2"/>
</dbReference>
<evidence type="ECO:0000256" key="2">
    <source>
        <dbReference type="ARBA" id="ARBA00023004"/>
    </source>
</evidence>
<dbReference type="PRINTS" id="PR00069">
    <property type="entry name" value="ALDKETRDTASE"/>
</dbReference>
<dbReference type="InterPro" id="IPR023210">
    <property type="entry name" value="NADP_OxRdtase_dom"/>
</dbReference>
<feature type="domain" description="4Fe-4S ferredoxin-type" evidence="4">
    <location>
        <begin position="332"/>
        <end position="361"/>
    </location>
</feature>
<dbReference type="PANTHER" id="PTHR43312:SF1">
    <property type="entry name" value="NADP-DEPENDENT OXIDOREDUCTASE DOMAIN-CONTAINING PROTEIN"/>
    <property type="match status" value="1"/>
</dbReference>
<reference evidence="5" key="1">
    <citation type="submission" date="2020-10" db="EMBL/GenBank/DDBJ databases">
        <authorList>
            <person name="Gilroy R."/>
        </authorList>
    </citation>
    <scope>NUCLEOTIDE SEQUENCE</scope>
    <source>
        <strain evidence="5">7293</strain>
    </source>
</reference>
<dbReference type="SUPFAM" id="SSF51430">
    <property type="entry name" value="NAD(P)-linked oxidoreductase"/>
    <property type="match status" value="1"/>
</dbReference>
<dbReference type="InterPro" id="IPR017896">
    <property type="entry name" value="4Fe4S_Fe-S-bd"/>
</dbReference>
<dbReference type="InterPro" id="IPR017900">
    <property type="entry name" value="4Fe4S_Fe_S_CS"/>
</dbReference>
<proteinExistence type="predicted"/>
<dbReference type="InterPro" id="IPR053135">
    <property type="entry name" value="AKR2_Oxidoreductase"/>
</dbReference>
<keyword evidence="1" id="KW-0479">Metal-binding</keyword>
<dbReference type="GO" id="GO:0016491">
    <property type="term" value="F:oxidoreductase activity"/>
    <property type="evidence" value="ECO:0007669"/>
    <property type="project" value="InterPro"/>
</dbReference>
<sequence length="371" mass="42582">MNDLFETNKGKLGFGLMRLPKDSNGKIDAKETASMVDRFLDHGFTYFDTAYVYPGSEEIFRETIGSRHNRDSYTIASKLSGWALSDDFTPEKMFEEQLRRTGLDYFDFYLLHSIEADHMPNYEKYDTWSFCQRLKKEGKIRHFGFSFHDTPEMLDKLLSEHPETEFVQLQINYLDWYSPKVQSKKIYEVARKHNKPVVIMEPVKGGLLSDLEKSITEPFGDKTPASMALRFASSLDGVLAVLSGMSTPEQMDENIKIFSDFEKLSEEEMQEIEEVRDRITKLQVIQCTSCRYCTPGCPEKIAIPNIFRYLNESRVRGDKEKAKNDYSNMIKEGKSGSASSCIKCGKCERVCPQKLPIRALLSTAEETLGIK</sequence>
<protein>
    <submittedName>
        <fullName evidence="5">Aldo/keto reductase</fullName>
    </submittedName>
</protein>
<keyword evidence="2" id="KW-0408">Iron</keyword>
<keyword evidence="3" id="KW-0411">Iron-sulfur</keyword>
<dbReference type="GO" id="GO:0046872">
    <property type="term" value="F:metal ion binding"/>
    <property type="evidence" value="ECO:0007669"/>
    <property type="project" value="UniProtKB-KW"/>
</dbReference>
<evidence type="ECO:0000256" key="3">
    <source>
        <dbReference type="ARBA" id="ARBA00023014"/>
    </source>
</evidence>
<reference evidence="5" key="2">
    <citation type="journal article" date="2021" name="PeerJ">
        <title>Extensive microbial diversity within the chicken gut microbiome revealed by metagenomics and culture.</title>
        <authorList>
            <person name="Gilroy R."/>
            <person name="Ravi A."/>
            <person name="Getino M."/>
            <person name="Pursley I."/>
            <person name="Horton D.L."/>
            <person name="Alikhan N.F."/>
            <person name="Baker D."/>
            <person name="Gharbi K."/>
            <person name="Hall N."/>
            <person name="Watson M."/>
            <person name="Adriaenssens E.M."/>
            <person name="Foster-Nyarko E."/>
            <person name="Jarju S."/>
            <person name="Secka A."/>
            <person name="Antonio M."/>
            <person name="Oren A."/>
            <person name="Chaudhuri R.R."/>
            <person name="La Ragione R."/>
            <person name="Hildebrand F."/>
            <person name="Pallen M.J."/>
        </authorList>
    </citation>
    <scope>NUCLEOTIDE SEQUENCE</scope>
    <source>
        <strain evidence="5">7293</strain>
    </source>
</reference>
<dbReference type="InterPro" id="IPR036812">
    <property type="entry name" value="NAD(P)_OxRdtase_dom_sf"/>
</dbReference>
<name>A0A9D9E479_9SPIO</name>
<comment type="caution">
    <text evidence="5">The sequence shown here is derived from an EMBL/GenBank/DDBJ whole genome shotgun (WGS) entry which is preliminary data.</text>
</comment>